<evidence type="ECO:0008006" key="5">
    <source>
        <dbReference type="Google" id="ProtNLM"/>
    </source>
</evidence>
<feature type="compositionally biased region" description="Basic residues" evidence="1">
    <location>
        <begin position="1"/>
        <end position="10"/>
    </location>
</feature>
<sequence>MIHRRNKNLRVVREPENPADPTDKIIEQIMDELNSEDGSMNDMEEQIKKHKIKFWRRIILSTAAVLAVAAGIYLLVNLQTYSKARTLDTYASGGSANNSYMQFADGVLKYSRDGIAYLDQKGEEQWNHAYQIQNPFLDVNEKSAAIADKGGNDIIVFQEDGLKGEIHTTLPIEKINVSEQGIVGAILKNDASAKVMCYDTAGNVLVEHKTSLSGTGYPLDVSLSEDGEVMQVVYLYTQEGKITSKVAYYNFGEKGEDKTDHQVALTEYEDTVMASGFFLNKSTSVAIGDNCLAIYKGGEVPKESSKIMIDKEIKSTFHNSKYIGMILKNEGKEGYELRLYNAGGKRAMSEDFTGDYKNVKICGSQVIMYDGKKCGIFMRSGVQRFSGEMDNNILEIFPVAGVNKYIVMNANGMEKVRLVK</sequence>
<keyword evidence="2" id="KW-0812">Transmembrane</keyword>
<reference evidence="3 4" key="1">
    <citation type="submission" date="2019-08" db="EMBL/GenBank/DDBJ databases">
        <title>In-depth cultivation of the pig gut microbiome towards novel bacterial diversity and tailored functional studies.</title>
        <authorList>
            <person name="Wylensek D."/>
            <person name="Hitch T.C.A."/>
            <person name="Clavel T."/>
        </authorList>
    </citation>
    <scope>NUCLEOTIDE SEQUENCE [LARGE SCALE GENOMIC DNA]</scope>
    <source>
        <strain evidence="3 4">BL-389-WT-3D</strain>
    </source>
</reference>
<protein>
    <recommendedName>
        <fullName evidence="5">Tat pathway signal sequence domain protein</fullName>
    </recommendedName>
</protein>
<dbReference type="AlphaFoldDB" id="A0A844FDB6"/>
<feature type="region of interest" description="Disordered" evidence="1">
    <location>
        <begin position="1"/>
        <end position="21"/>
    </location>
</feature>
<evidence type="ECO:0000256" key="1">
    <source>
        <dbReference type="SAM" id="MobiDB-lite"/>
    </source>
</evidence>
<comment type="caution">
    <text evidence="3">The sequence shown here is derived from an EMBL/GenBank/DDBJ whole genome shotgun (WGS) entry which is preliminary data.</text>
</comment>
<keyword evidence="2" id="KW-0472">Membrane</keyword>
<dbReference type="RefSeq" id="WP_009248939.1">
    <property type="nucleotide sequence ID" value="NZ_CAMDTP010000043.1"/>
</dbReference>
<evidence type="ECO:0000313" key="3">
    <source>
        <dbReference type="EMBL" id="MSS42005.1"/>
    </source>
</evidence>
<proteinExistence type="predicted"/>
<evidence type="ECO:0000313" key="4">
    <source>
        <dbReference type="Proteomes" id="UP000462363"/>
    </source>
</evidence>
<dbReference type="Pfam" id="PF18975">
    <property type="entry name" value="DUF5711"/>
    <property type="match status" value="1"/>
</dbReference>
<name>A0A844FDB6_CLOSV</name>
<keyword evidence="2" id="KW-1133">Transmembrane helix</keyword>
<feature type="transmembrane region" description="Helical" evidence="2">
    <location>
        <begin position="58"/>
        <end position="76"/>
    </location>
</feature>
<gene>
    <name evidence="3" type="ORF">FYJ37_17305</name>
</gene>
<organism evidence="3 4">
    <name type="scientific">Clostridium scindens (strain JCM 10418 / VPI 12708)</name>
    <dbReference type="NCBI Taxonomy" id="29347"/>
    <lineage>
        <taxon>Bacteria</taxon>
        <taxon>Bacillati</taxon>
        <taxon>Bacillota</taxon>
        <taxon>Clostridia</taxon>
        <taxon>Lachnospirales</taxon>
        <taxon>Lachnospiraceae</taxon>
    </lineage>
</organism>
<evidence type="ECO:0000256" key="2">
    <source>
        <dbReference type="SAM" id="Phobius"/>
    </source>
</evidence>
<dbReference type="EMBL" id="VUMB01000069">
    <property type="protein sequence ID" value="MSS42005.1"/>
    <property type="molecule type" value="Genomic_DNA"/>
</dbReference>
<accession>A0A844FDB6</accession>
<feature type="compositionally biased region" description="Basic and acidic residues" evidence="1">
    <location>
        <begin position="11"/>
        <end position="21"/>
    </location>
</feature>
<dbReference type="Proteomes" id="UP000462363">
    <property type="component" value="Unassembled WGS sequence"/>
</dbReference>
<dbReference type="InterPro" id="IPR043765">
    <property type="entry name" value="DUF5711"/>
</dbReference>